<accession>A0ABT8LKB4</accession>
<feature type="domain" description="DUF547" evidence="1">
    <location>
        <begin position="67"/>
        <end position="169"/>
    </location>
</feature>
<proteinExistence type="predicted"/>
<dbReference type="InterPro" id="IPR051548">
    <property type="entry name" value="Grx-like_ET"/>
</dbReference>
<evidence type="ECO:0000313" key="3">
    <source>
        <dbReference type="Proteomes" id="UP001172083"/>
    </source>
</evidence>
<dbReference type="Proteomes" id="UP001172083">
    <property type="component" value="Unassembled WGS sequence"/>
</dbReference>
<reference evidence="2" key="1">
    <citation type="submission" date="2023-06" db="EMBL/GenBank/DDBJ databases">
        <title>Genomic of Agaribacillus aureum.</title>
        <authorList>
            <person name="Wang G."/>
        </authorList>
    </citation>
    <scope>NUCLEOTIDE SEQUENCE</scope>
    <source>
        <strain evidence="2">BMA12</strain>
    </source>
</reference>
<organism evidence="2 3">
    <name type="scientific">Agaribacillus aureus</name>
    <dbReference type="NCBI Taxonomy" id="3051825"/>
    <lineage>
        <taxon>Bacteria</taxon>
        <taxon>Pseudomonadati</taxon>
        <taxon>Bacteroidota</taxon>
        <taxon>Cytophagia</taxon>
        <taxon>Cytophagales</taxon>
        <taxon>Splendidivirgaceae</taxon>
        <taxon>Agaribacillus</taxon>
    </lineage>
</organism>
<dbReference type="EMBL" id="JAUJEB010000014">
    <property type="protein sequence ID" value="MDN5217160.1"/>
    <property type="molecule type" value="Genomic_DNA"/>
</dbReference>
<dbReference type="InterPro" id="IPR006869">
    <property type="entry name" value="DUF547"/>
</dbReference>
<sequence length="505" mass="58108">MSKLIYTALLMFTLHPIFAQQPEMFFAEVDVFLKAYIHDGLFDYEKLHNQPEALEKLSTEIGNFDLRKLSGDERKAFYINAYNLLAILEVIRNYPVASPQHVPGFFNGKKNKIAGELLTLDDLENNKLRGKKTDPRIHFALICVAMGCPKIGKFAYRPSNLDQQLSQQTSLTLNDSTFIRVDKKKKRVLISEIFKWYKKDFILDEENVLSYINRYRNERIDPNFKVGYYPYDWSLNIKKNVSQATDLVENSANIIVFTPSVLLNKGQVEIKSFNNIYTQTAIDSDGEKVNLDERQTFYTGIFQLTYGISNSSRFNVGFDIYLNSVKYKPINGGNNAPFDRTAIGSLGPRIKVNPIARIPTFSVQSTLLFPAANNLESPRFLAHDRLTWWNQFFFDKTIDQFQIFAEGDLIFRFRKDATFVRTPVSLFLSYFPSQKATFYGFIQHSPRFDGNEGGVTRTAWFSQAGIGLKYQFTPRLNIELLATDFFTAKNDGLGKTYNIGFRFIN</sequence>
<keyword evidence="3" id="KW-1185">Reference proteome</keyword>
<protein>
    <submittedName>
        <fullName evidence="2">DUF547 domain-containing protein</fullName>
    </submittedName>
</protein>
<dbReference type="RefSeq" id="WP_346762497.1">
    <property type="nucleotide sequence ID" value="NZ_JAUJEB010000014.1"/>
</dbReference>
<evidence type="ECO:0000313" key="2">
    <source>
        <dbReference type="EMBL" id="MDN5217160.1"/>
    </source>
</evidence>
<name>A0ABT8LKB4_9BACT</name>
<evidence type="ECO:0000259" key="1">
    <source>
        <dbReference type="Pfam" id="PF04784"/>
    </source>
</evidence>
<dbReference type="Pfam" id="PF04784">
    <property type="entry name" value="DUF547"/>
    <property type="match status" value="1"/>
</dbReference>
<dbReference type="PANTHER" id="PTHR34386:SF1">
    <property type="entry name" value="GLUTAREDOXIN-LIKE PROTEIN NRDH"/>
    <property type="match status" value="1"/>
</dbReference>
<dbReference type="PANTHER" id="PTHR34386">
    <property type="entry name" value="GLUTAREDOXIN"/>
    <property type="match status" value="1"/>
</dbReference>
<comment type="caution">
    <text evidence="2">The sequence shown here is derived from an EMBL/GenBank/DDBJ whole genome shotgun (WGS) entry which is preliminary data.</text>
</comment>
<gene>
    <name evidence="2" type="ORF">QQ020_34125</name>
</gene>